<dbReference type="KEGG" id="dtm:BJL86_2824"/>
<proteinExistence type="predicted"/>
<feature type="domain" description="N-acetyltransferase" evidence="1">
    <location>
        <begin position="10"/>
        <end position="102"/>
    </location>
</feature>
<dbReference type="Gene3D" id="3.40.630.30">
    <property type="match status" value="1"/>
</dbReference>
<reference evidence="2 3" key="1">
    <citation type="submission" date="2016-06" db="EMBL/GenBank/DDBJ databases">
        <title>Complete genome sequence of a saline-alkali tolerant type strain Dietzia timorensis ID05-A0528T.</title>
        <authorList>
            <person name="Wu X."/>
        </authorList>
    </citation>
    <scope>NUCLEOTIDE SEQUENCE [LARGE SCALE GENOMIC DNA]</scope>
    <source>
        <strain evidence="2 3">ID05-A0528</strain>
    </source>
</reference>
<organism evidence="2 3">
    <name type="scientific">Dietzia timorensis</name>
    <dbReference type="NCBI Taxonomy" id="499555"/>
    <lineage>
        <taxon>Bacteria</taxon>
        <taxon>Bacillati</taxon>
        <taxon>Actinomycetota</taxon>
        <taxon>Actinomycetes</taxon>
        <taxon>Mycobacteriales</taxon>
        <taxon>Dietziaceae</taxon>
        <taxon>Dietzia</taxon>
    </lineage>
</organism>
<protein>
    <recommendedName>
        <fullName evidence="1">N-acetyltransferase domain-containing protein</fullName>
    </recommendedName>
</protein>
<sequence length="105" mass="11697">MSGTASLTLVDNTDKARFELWDGGTMLGLVGYEIEPSSLSGPTIYRLMHTVVEVNFGRQGIARLLVTMVLTRLRFDGAQIAPVCSYVQRYLGRFPEYKPLVARGR</sequence>
<dbReference type="OrthoDB" id="5405911at2"/>
<dbReference type="PROSITE" id="PS51729">
    <property type="entry name" value="GNAT_YJDJ"/>
    <property type="match status" value="1"/>
</dbReference>
<evidence type="ECO:0000313" key="3">
    <source>
        <dbReference type="Proteomes" id="UP000186104"/>
    </source>
</evidence>
<dbReference type="RefSeq" id="WP_067478081.1">
    <property type="nucleotide sequence ID" value="NZ_CP015961.1"/>
</dbReference>
<dbReference type="Proteomes" id="UP000186104">
    <property type="component" value="Chromosome"/>
</dbReference>
<dbReference type="PANTHER" id="PTHR31435">
    <property type="entry name" value="PROTEIN NATD1"/>
    <property type="match status" value="1"/>
</dbReference>
<dbReference type="PANTHER" id="PTHR31435:SF10">
    <property type="entry name" value="BSR4717 PROTEIN"/>
    <property type="match status" value="1"/>
</dbReference>
<evidence type="ECO:0000259" key="1">
    <source>
        <dbReference type="PROSITE" id="PS51729"/>
    </source>
</evidence>
<dbReference type="SUPFAM" id="SSF55729">
    <property type="entry name" value="Acyl-CoA N-acyltransferases (Nat)"/>
    <property type="match status" value="1"/>
</dbReference>
<dbReference type="Pfam" id="PF14542">
    <property type="entry name" value="Acetyltransf_CG"/>
    <property type="match status" value="1"/>
</dbReference>
<dbReference type="InterPro" id="IPR016181">
    <property type="entry name" value="Acyl_CoA_acyltransferase"/>
</dbReference>
<dbReference type="InterPro" id="IPR045057">
    <property type="entry name" value="Gcn5-rel_NAT"/>
</dbReference>
<dbReference type="STRING" id="499555.BJL86_2824"/>
<name>A0A173LPH3_9ACTN</name>
<gene>
    <name evidence="2" type="ORF">BJL86_2824</name>
</gene>
<dbReference type="EMBL" id="CP015961">
    <property type="protein sequence ID" value="ANI93584.1"/>
    <property type="molecule type" value="Genomic_DNA"/>
</dbReference>
<dbReference type="AlphaFoldDB" id="A0A173LPH3"/>
<accession>A0A173LPH3</accession>
<dbReference type="InterPro" id="IPR031165">
    <property type="entry name" value="GNAT_YJDJ"/>
</dbReference>
<evidence type="ECO:0000313" key="2">
    <source>
        <dbReference type="EMBL" id="ANI93584.1"/>
    </source>
</evidence>
<keyword evidence="3" id="KW-1185">Reference proteome</keyword>